<keyword evidence="2" id="KW-1185">Reference proteome</keyword>
<comment type="caution">
    <text evidence="1">The sequence shown here is derived from an EMBL/GenBank/DDBJ whole genome shotgun (WGS) entry which is preliminary data.</text>
</comment>
<organism evidence="1 2">
    <name type="scientific">Hibiscus syriacus</name>
    <name type="common">Rose of Sharon</name>
    <dbReference type="NCBI Taxonomy" id="106335"/>
    <lineage>
        <taxon>Eukaryota</taxon>
        <taxon>Viridiplantae</taxon>
        <taxon>Streptophyta</taxon>
        <taxon>Embryophyta</taxon>
        <taxon>Tracheophyta</taxon>
        <taxon>Spermatophyta</taxon>
        <taxon>Magnoliopsida</taxon>
        <taxon>eudicotyledons</taxon>
        <taxon>Gunneridae</taxon>
        <taxon>Pentapetalae</taxon>
        <taxon>rosids</taxon>
        <taxon>malvids</taxon>
        <taxon>Malvales</taxon>
        <taxon>Malvaceae</taxon>
        <taxon>Malvoideae</taxon>
        <taxon>Hibiscus</taxon>
    </lineage>
</organism>
<reference evidence="1" key="1">
    <citation type="submission" date="2019-09" db="EMBL/GenBank/DDBJ databases">
        <title>Draft genome information of white flower Hibiscus syriacus.</title>
        <authorList>
            <person name="Kim Y.-M."/>
        </authorList>
    </citation>
    <scope>NUCLEOTIDE SEQUENCE [LARGE SCALE GENOMIC DNA]</scope>
    <source>
        <strain evidence="1">YM2019G1</strain>
    </source>
</reference>
<evidence type="ECO:0000313" key="2">
    <source>
        <dbReference type="Proteomes" id="UP000436088"/>
    </source>
</evidence>
<gene>
    <name evidence="1" type="ORF">F3Y22_tig00110777pilonHSYRG00113</name>
</gene>
<name>A0A6A2ZT59_HIBSY</name>
<dbReference type="EMBL" id="VEPZ02001107">
    <property type="protein sequence ID" value="KAE8694617.1"/>
    <property type="molecule type" value="Genomic_DNA"/>
</dbReference>
<evidence type="ECO:0000313" key="1">
    <source>
        <dbReference type="EMBL" id="KAE8694617.1"/>
    </source>
</evidence>
<proteinExistence type="predicted"/>
<protein>
    <submittedName>
        <fullName evidence="1">Uncharacterized protein</fullName>
    </submittedName>
</protein>
<accession>A0A6A2ZT59</accession>
<sequence length="161" mass="17552">MSNISVSEGSSFNRYEMASQATLDEHLLFDLPFSPLYDDSSDYNLQTLMNQQNPIDESACSSDQLVSSSGPPVGNGYRSFSSLNFAAVKHEQCQADFDSAYNTDVENAANSYEAEPNLSFQSLIDSQNFPGQAAFSLPENTFFAGHMRKVSSTGDLVVSIS</sequence>
<dbReference type="Proteomes" id="UP000436088">
    <property type="component" value="Unassembled WGS sequence"/>
</dbReference>
<dbReference type="AlphaFoldDB" id="A0A6A2ZT59"/>